<accession>A0ABP1GM11</accession>
<gene>
    <name evidence="1" type="ORF">HINF_LOCUS599</name>
</gene>
<evidence type="ECO:0000313" key="1">
    <source>
        <dbReference type="EMBL" id="CAL5970659.1"/>
    </source>
</evidence>
<dbReference type="EMBL" id="CAXDID020000001">
    <property type="protein sequence ID" value="CAL5970659.1"/>
    <property type="molecule type" value="Genomic_DNA"/>
</dbReference>
<name>A0ABP1GM11_9EUKA</name>
<reference evidence="1 2" key="1">
    <citation type="submission" date="2024-07" db="EMBL/GenBank/DDBJ databases">
        <authorList>
            <person name="Akdeniz Z."/>
        </authorList>
    </citation>
    <scope>NUCLEOTIDE SEQUENCE [LARGE SCALE GENOMIC DNA]</scope>
</reference>
<organism evidence="1 2">
    <name type="scientific">Hexamita inflata</name>
    <dbReference type="NCBI Taxonomy" id="28002"/>
    <lineage>
        <taxon>Eukaryota</taxon>
        <taxon>Metamonada</taxon>
        <taxon>Diplomonadida</taxon>
        <taxon>Hexamitidae</taxon>
        <taxon>Hexamitinae</taxon>
        <taxon>Hexamita</taxon>
    </lineage>
</organism>
<evidence type="ECO:0000313" key="2">
    <source>
        <dbReference type="Proteomes" id="UP001642409"/>
    </source>
</evidence>
<protein>
    <submittedName>
        <fullName evidence="1">Hypothetical_protein</fullName>
    </submittedName>
</protein>
<sequence>MEQTGKLELIRSQTQRMIQRARTPSDQIFKEQFLDKLPVNYQRKHLQKGHILTKSDFHTYQTMQTQSQQDIDKLMSNSAVARNKIAPKFRRWSQDMRVNKDQSNQITYLKESKKVNDKKYVVFNGTMLDDQ</sequence>
<keyword evidence="2" id="KW-1185">Reference proteome</keyword>
<comment type="caution">
    <text evidence="1">The sequence shown here is derived from an EMBL/GenBank/DDBJ whole genome shotgun (WGS) entry which is preliminary data.</text>
</comment>
<dbReference type="Proteomes" id="UP001642409">
    <property type="component" value="Unassembled WGS sequence"/>
</dbReference>
<proteinExistence type="predicted"/>